<dbReference type="AlphaFoldDB" id="A0AAW1PAV1"/>
<dbReference type="GO" id="GO:0008270">
    <property type="term" value="F:zinc ion binding"/>
    <property type="evidence" value="ECO:0007669"/>
    <property type="project" value="InterPro"/>
</dbReference>
<comment type="caution">
    <text evidence="3">The sequence shown here is derived from an EMBL/GenBank/DDBJ whole genome shotgun (WGS) entry which is preliminary data.</text>
</comment>
<dbReference type="SUPFAM" id="SSF47676">
    <property type="entry name" value="Conserved domain common to transcription factors TFIIS, elongin A, CRSP70"/>
    <property type="match status" value="1"/>
</dbReference>
<feature type="region of interest" description="Disordered" evidence="1">
    <location>
        <begin position="367"/>
        <end position="420"/>
    </location>
</feature>
<dbReference type="Pfam" id="PF08711">
    <property type="entry name" value="Med26"/>
    <property type="match status" value="1"/>
</dbReference>
<dbReference type="InterPro" id="IPR013088">
    <property type="entry name" value="Znf_NHR/GATA"/>
</dbReference>
<evidence type="ECO:0000313" key="4">
    <source>
        <dbReference type="Proteomes" id="UP001489004"/>
    </source>
</evidence>
<dbReference type="InterPro" id="IPR035441">
    <property type="entry name" value="TFIIS/LEDGF_dom_sf"/>
</dbReference>
<name>A0AAW1PAV1_9CHLO</name>
<evidence type="ECO:0000313" key="3">
    <source>
        <dbReference type="EMBL" id="KAK9806880.1"/>
    </source>
</evidence>
<gene>
    <name evidence="3" type="ORF">WJX72_006090</name>
</gene>
<dbReference type="Proteomes" id="UP001489004">
    <property type="component" value="Unassembled WGS sequence"/>
</dbReference>
<feature type="compositionally biased region" description="Low complexity" evidence="1">
    <location>
        <begin position="408"/>
        <end position="420"/>
    </location>
</feature>
<keyword evidence="4" id="KW-1185">Reference proteome</keyword>
<dbReference type="GO" id="GO:0006355">
    <property type="term" value="P:regulation of DNA-templated transcription"/>
    <property type="evidence" value="ECO:0007669"/>
    <property type="project" value="InterPro"/>
</dbReference>
<reference evidence="3 4" key="1">
    <citation type="journal article" date="2024" name="Nat. Commun.">
        <title>Phylogenomics reveals the evolutionary origins of lichenization in chlorophyte algae.</title>
        <authorList>
            <person name="Puginier C."/>
            <person name="Libourel C."/>
            <person name="Otte J."/>
            <person name="Skaloud P."/>
            <person name="Haon M."/>
            <person name="Grisel S."/>
            <person name="Petersen M."/>
            <person name="Berrin J.G."/>
            <person name="Delaux P.M."/>
            <person name="Dal Grande F."/>
            <person name="Keller J."/>
        </authorList>
    </citation>
    <scope>NUCLEOTIDE SEQUENCE [LARGE SCALE GENOMIC DNA]</scope>
    <source>
        <strain evidence="3 4">SAG 2043</strain>
    </source>
</reference>
<organism evidence="3 4">
    <name type="scientific">[Myrmecia] bisecta</name>
    <dbReference type="NCBI Taxonomy" id="41462"/>
    <lineage>
        <taxon>Eukaryota</taxon>
        <taxon>Viridiplantae</taxon>
        <taxon>Chlorophyta</taxon>
        <taxon>core chlorophytes</taxon>
        <taxon>Trebouxiophyceae</taxon>
        <taxon>Trebouxiales</taxon>
        <taxon>Trebouxiaceae</taxon>
        <taxon>Myrmecia</taxon>
    </lineage>
</organism>
<evidence type="ECO:0000256" key="1">
    <source>
        <dbReference type="SAM" id="MobiDB-lite"/>
    </source>
</evidence>
<dbReference type="InterPro" id="IPR017923">
    <property type="entry name" value="TFIIS_N"/>
</dbReference>
<dbReference type="EMBL" id="JALJOR010000013">
    <property type="protein sequence ID" value="KAK9806880.1"/>
    <property type="molecule type" value="Genomic_DNA"/>
</dbReference>
<feature type="domain" description="TFIIS N-terminal" evidence="2">
    <location>
        <begin position="539"/>
        <end position="586"/>
    </location>
</feature>
<sequence length="601" mass="65717">MEQSDVPRYEHAAAKFPNRCAACGSNHTSGLWRRGWVVNGSTVNLCNKCGLRVKRAASKDTTQTASFYTAFTQSATPESQHQSASFHTALASDARGPHHQPLSAQAEMDHQQHEAGQWGMSAAMTAAMLQGPMHAVEGEEMHQVQDGVDLPMPTADSLTRMPFPEYGAAPAPARSGTQYVSYHIQRKMLRDSVVTLFWLQDDEGGNTLAVMGSDPKQSGHFTYTSLPTFTAASRALRCTNRNDVMAWIATFGATRPNNDAQVPEFAPGELEKMVTGDPLWARPELDRNYSTYKEETGELDDGRHFKNYFLLEEATGAHKLAVSGLDGPRRDRRYEYKAHPDFGSFAFENSREVVDWLEFILGRRAAPVGAGTPPKKPRKKKGALSQDGALLPSGPRPRKKPNRLTLEQLGGPPNQLGNGQPVWTEGACVRCAYQGHTELECPFTIDLGAQPGDPHFAVTPDQVGHLTSTPSTEVKNVFGPHPPLFQWVTSMPSTEQISHLRYLGARLSGVVADAPPEEVGVDQLGKPRVWLPTSDAILMLQELSQTKANLKLLEMTDIAAPVAALRTHPNRQLAALAQQVAEGWRTAAADALKYAMAALQQ</sequence>
<dbReference type="Gene3D" id="3.30.50.10">
    <property type="entry name" value="Erythroid Transcription Factor GATA-1, subunit A"/>
    <property type="match status" value="1"/>
</dbReference>
<dbReference type="Gene3D" id="1.20.930.10">
    <property type="entry name" value="Conserved domain common to transcription factors TFIIS, elongin A, CRSP70"/>
    <property type="match status" value="1"/>
</dbReference>
<evidence type="ECO:0000259" key="2">
    <source>
        <dbReference type="Pfam" id="PF08711"/>
    </source>
</evidence>
<dbReference type="SUPFAM" id="SSF57716">
    <property type="entry name" value="Glucocorticoid receptor-like (DNA-binding domain)"/>
    <property type="match status" value="1"/>
</dbReference>
<proteinExistence type="predicted"/>
<protein>
    <recommendedName>
        <fullName evidence="2">TFIIS N-terminal domain-containing protein</fullName>
    </recommendedName>
</protein>
<accession>A0AAW1PAV1</accession>